<dbReference type="GO" id="GO:0009307">
    <property type="term" value="P:DNA restriction-modification system"/>
    <property type="evidence" value="ECO:0007669"/>
    <property type="project" value="InterPro"/>
</dbReference>
<dbReference type="Pfam" id="PF04471">
    <property type="entry name" value="Mrr_cat"/>
    <property type="match status" value="1"/>
</dbReference>
<feature type="domain" description="Restriction endonuclease type IV Mrr" evidence="1">
    <location>
        <begin position="11"/>
        <end position="117"/>
    </location>
</feature>
<name>A0A1N6PG76_9FIRM</name>
<protein>
    <submittedName>
        <fullName evidence="2">Restriction endonuclease</fullName>
    </submittedName>
</protein>
<accession>A0A1N6PG76</accession>
<organism evidence="2 3">
    <name type="scientific">Halanaerobium kushneri</name>
    <dbReference type="NCBI Taxonomy" id="56779"/>
    <lineage>
        <taxon>Bacteria</taxon>
        <taxon>Bacillati</taxon>
        <taxon>Bacillota</taxon>
        <taxon>Clostridia</taxon>
        <taxon>Halanaerobiales</taxon>
        <taxon>Halanaerobiaceae</taxon>
        <taxon>Halanaerobium</taxon>
    </lineage>
</organism>
<evidence type="ECO:0000259" key="1">
    <source>
        <dbReference type="Pfam" id="PF04471"/>
    </source>
</evidence>
<proteinExistence type="predicted"/>
<dbReference type="InterPro" id="IPR011335">
    <property type="entry name" value="Restrct_endonuc-II-like"/>
</dbReference>
<dbReference type="Proteomes" id="UP000185669">
    <property type="component" value="Unassembled WGS sequence"/>
</dbReference>
<keyword evidence="2" id="KW-0540">Nuclease</keyword>
<keyword evidence="3" id="KW-1185">Reference proteome</keyword>
<dbReference type="GO" id="GO:0015666">
    <property type="term" value="F:restriction endodeoxyribonuclease activity"/>
    <property type="evidence" value="ECO:0007669"/>
    <property type="project" value="TreeGrafter"/>
</dbReference>
<evidence type="ECO:0000313" key="3">
    <source>
        <dbReference type="Proteomes" id="UP000185669"/>
    </source>
</evidence>
<evidence type="ECO:0000313" key="2">
    <source>
        <dbReference type="EMBL" id="SIQ03344.1"/>
    </source>
</evidence>
<keyword evidence="2" id="KW-0378">Hydrolase</keyword>
<dbReference type="InterPro" id="IPR052906">
    <property type="entry name" value="Type_IV_Methyl-Rstrct_Enzyme"/>
</dbReference>
<gene>
    <name evidence="2" type="ORF">SAMN05421834_10179</name>
</gene>
<dbReference type="EMBL" id="FTNC01000001">
    <property type="protein sequence ID" value="SIQ03344.1"/>
    <property type="molecule type" value="Genomic_DNA"/>
</dbReference>
<dbReference type="PANTHER" id="PTHR30015:SF6">
    <property type="entry name" value="SLL1429 PROTEIN"/>
    <property type="match status" value="1"/>
</dbReference>
<sequence length="461" mass="54287">MSINFKRISSDGEDFELLCRDLLESKGIEVISQPSRGPDLKKDFIIKMKTKDKIGRKEEITYLVQCKHKAHSGKSVYESEIGNFQSACDIHNTDGYFLITSSVPSKTVQEQLEASNKNNKLKTCIWDRKKLEYEIENSTNFKSIIERYNLKEPLETIFTYIKSFALQELSNFFDFNKEVSKDDLKGLIFTQIIYNENGQKKEENHGYFCTLNECTESYIKKLKKQYKLESLIIVDNDTTGENILDTEQFYEHIQEYKDSWYQYKIWELFKYCGPVNPSWIRVIEKIIRQLPFKAQKITIENLKKYVSFNSKQVNIFLIIEAANAIAQLNLQELKRDVFRTIKNIPNLKTNNDTTISLLTSKLIFSLIKLEEENLELKEEFIQLFRESDNVKFKCYILDYFAMFEIEEISSDVLEMRKSSGEKYISLNHGIHYNNKQIKIVKNHAKVSISKHTEKYLNRINK</sequence>
<dbReference type="PANTHER" id="PTHR30015">
    <property type="entry name" value="MRR RESTRICTION SYSTEM PROTEIN"/>
    <property type="match status" value="1"/>
</dbReference>
<reference evidence="3" key="1">
    <citation type="submission" date="2017-01" db="EMBL/GenBank/DDBJ databases">
        <authorList>
            <person name="Varghese N."/>
            <person name="Submissions S."/>
        </authorList>
    </citation>
    <scope>NUCLEOTIDE SEQUENCE [LARGE SCALE GENOMIC DNA]</scope>
    <source>
        <strain evidence="3">ATCC 700103</strain>
    </source>
</reference>
<dbReference type="InterPro" id="IPR007560">
    <property type="entry name" value="Restrct_endonuc_IV_Mrr"/>
</dbReference>
<dbReference type="RefSeq" id="WP_076543392.1">
    <property type="nucleotide sequence ID" value="NZ_FTNC01000001.1"/>
</dbReference>
<dbReference type="SUPFAM" id="SSF52980">
    <property type="entry name" value="Restriction endonuclease-like"/>
    <property type="match status" value="1"/>
</dbReference>
<dbReference type="OrthoDB" id="2960996at2"/>
<keyword evidence="2" id="KW-0255">Endonuclease</keyword>
<dbReference type="AlphaFoldDB" id="A0A1N6PG76"/>
<dbReference type="GO" id="GO:0003677">
    <property type="term" value="F:DNA binding"/>
    <property type="evidence" value="ECO:0007669"/>
    <property type="project" value="InterPro"/>
</dbReference>